<dbReference type="STRING" id="1423726.FC07_GL000584"/>
<feature type="domain" description="Siphovirus-type tail component RIFT-related" evidence="1">
    <location>
        <begin position="10"/>
        <end position="107"/>
    </location>
</feature>
<dbReference type="InterPro" id="IPR008841">
    <property type="entry name" value="Siphovirus-type_tail_N"/>
</dbReference>
<comment type="caution">
    <text evidence="2">The sequence shown here is derived from an EMBL/GenBank/DDBJ whole genome shotgun (WGS) entry which is preliminary data.</text>
</comment>
<evidence type="ECO:0000313" key="2">
    <source>
        <dbReference type="EMBL" id="KRK34376.1"/>
    </source>
</evidence>
<accession>A0A0R1GK61</accession>
<evidence type="ECO:0000259" key="1">
    <source>
        <dbReference type="Pfam" id="PF05709"/>
    </source>
</evidence>
<protein>
    <recommendedName>
        <fullName evidence="1">Siphovirus-type tail component RIFT-related domain-containing protein</fullName>
    </recommendedName>
</protein>
<sequence>MGTVIVQRSDGITYDLNKLGMRVIQFEPPSANYQHTSEAIGTYGVVDTGTTVGALQIPFKLDVFAEDRYDVILQRRAFFEVFSSMDPFYIYDCRQLALRWKVKAEQQPFGFYDNFYMGGDISFNLICNDGYAETAATSLNAFDGSNTGWGFGMGLPDNVALPYSWHNQATFKVLNPSSIPLLAEERPVHITFKGKASKLTIENTTTSQTFVYNAAIDDTFELFGAWPLLNNTPDFANGNHAMIDLAKGWNTFKLSGYQGDCDVSIDTRFYYNG</sequence>
<evidence type="ECO:0000313" key="3">
    <source>
        <dbReference type="Proteomes" id="UP000051461"/>
    </source>
</evidence>
<name>A0A0R1GK61_9LACO</name>
<dbReference type="EMBL" id="AZDA01000092">
    <property type="protein sequence ID" value="KRK34376.1"/>
    <property type="molecule type" value="Genomic_DNA"/>
</dbReference>
<reference evidence="2 3" key="1">
    <citation type="journal article" date="2015" name="Genome Announc.">
        <title>Expanding the biotechnology potential of lactobacilli through comparative genomics of 213 strains and associated genera.</title>
        <authorList>
            <person name="Sun Z."/>
            <person name="Harris H.M."/>
            <person name="McCann A."/>
            <person name="Guo C."/>
            <person name="Argimon S."/>
            <person name="Zhang W."/>
            <person name="Yang X."/>
            <person name="Jeffery I.B."/>
            <person name="Cooney J.C."/>
            <person name="Kagawa T.F."/>
            <person name="Liu W."/>
            <person name="Song Y."/>
            <person name="Salvetti E."/>
            <person name="Wrobel A."/>
            <person name="Rasinkangas P."/>
            <person name="Parkhill J."/>
            <person name="Rea M.C."/>
            <person name="O'Sullivan O."/>
            <person name="Ritari J."/>
            <person name="Douillard F.P."/>
            <person name="Paul Ross R."/>
            <person name="Yang R."/>
            <person name="Briner A.E."/>
            <person name="Felis G.E."/>
            <person name="de Vos W.M."/>
            <person name="Barrangou R."/>
            <person name="Klaenhammer T.R."/>
            <person name="Caufield P.W."/>
            <person name="Cui Y."/>
            <person name="Zhang H."/>
            <person name="O'Toole P.W."/>
        </authorList>
    </citation>
    <scope>NUCLEOTIDE SEQUENCE [LARGE SCALE GENOMIC DNA]</scope>
    <source>
        <strain evidence="2 3">DSM 20003</strain>
    </source>
</reference>
<dbReference type="Pfam" id="PF05709">
    <property type="entry name" value="Sipho_tail"/>
    <property type="match status" value="1"/>
</dbReference>
<dbReference type="Proteomes" id="UP000051461">
    <property type="component" value="Unassembled WGS sequence"/>
</dbReference>
<organism evidence="2 3">
    <name type="scientific">Loigolactobacillus bifermentans DSM 20003</name>
    <dbReference type="NCBI Taxonomy" id="1423726"/>
    <lineage>
        <taxon>Bacteria</taxon>
        <taxon>Bacillati</taxon>
        <taxon>Bacillota</taxon>
        <taxon>Bacilli</taxon>
        <taxon>Lactobacillales</taxon>
        <taxon>Lactobacillaceae</taxon>
        <taxon>Loigolactobacillus</taxon>
    </lineage>
</organism>
<proteinExistence type="predicted"/>
<dbReference type="RefSeq" id="WP_057905015.1">
    <property type="nucleotide sequence ID" value="NZ_AZDA01000092.1"/>
</dbReference>
<gene>
    <name evidence="2" type="ORF">FC07_GL000584</name>
</gene>
<dbReference type="PATRIC" id="fig|1423726.3.peg.600"/>
<dbReference type="AlphaFoldDB" id="A0A0R1GK61"/>
<keyword evidence="3" id="KW-1185">Reference proteome</keyword>